<name>A0A847RAH0_9GAMM</name>
<dbReference type="InterPro" id="IPR023214">
    <property type="entry name" value="HAD_sf"/>
</dbReference>
<sequence length="169" mass="19767">MDETICDSLQRHIEWYNHEFDARLTKEDTTGTRIYHVIPQEHVDRVRQHPNHPDFFRDLAAFDGAIDAIKILSTQYDIFFVTAAMEYPASFAAKYDWLKTHFPFINELNFVFCGDKSIIHADYLIDDTPKHLDTFVGEGILFNALHNIHAQGYQRVHSWQDILEKLGLD</sequence>
<keyword evidence="4" id="KW-1185">Reference proteome</keyword>
<dbReference type="GO" id="GO:0009223">
    <property type="term" value="P:pyrimidine deoxyribonucleotide catabolic process"/>
    <property type="evidence" value="ECO:0007669"/>
    <property type="project" value="TreeGrafter"/>
</dbReference>
<evidence type="ECO:0000256" key="1">
    <source>
        <dbReference type="ARBA" id="ARBA00009589"/>
    </source>
</evidence>
<dbReference type="Pfam" id="PF06941">
    <property type="entry name" value="NT5C"/>
    <property type="match status" value="1"/>
</dbReference>
<dbReference type="InterPro" id="IPR036412">
    <property type="entry name" value="HAD-like_sf"/>
</dbReference>
<dbReference type="Gene3D" id="1.10.40.40">
    <property type="entry name" value="Deoxyribonucleotidase, domain 2"/>
    <property type="match status" value="1"/>
</dbReference>
<dbReference type="Gene3D" id="3.40.50.1000">
    <property type="entry name" value="HAD superfamily/HAD-like"/>
    <property type="match status" value="1"/>
</dbReference>
<proteinExistence type="inferred from homology"/>
<dbReference type="Proteomes" id="UP000586067">
    <property type="component" value="Unassembled WGS sequence"/>
</dbReference>
<dbReference type="AlphaFoldDB" id="A0A847RAH0"/>
<accession>A0A847RAH0</accession>
<reference evidence="3 4" key="1">
    <citation type="submission" date="2020-04" db="EMBL/GenBank/DDBJ databases">
        <title>Marinomonas sp. M1K-6 isolated from the deep seawater of the Mariana Trench.</title>
        <authorList>
            <person name="Li Y."/>
        </authorList>
    </citation>
    <scope>NUCLEOTIDE SEQUENCE [LARGE SCALE GENOMIC DNA]</scope>
    <source>
        <strain evidence="3 4">M1K-6</strain>
    </source>
</reference>
<evidence type="ECO:0000313" key="3">
    <source>
        <dbReference type="EMBL" id="NLQ17954.1"/>
    </source>
</evidence>
<dbReference type="PANTHER" id="PTHR16504">
    <property type="entry name" value="5'(3')-DEOXYRIBONUCLEOTIDASE"/>
    <property type="match status" value="1"/>
</dbReference>
<feature type="active site" description="Proton donor" evidence="2">
    <location>
        <position position="2"/>
    </location>
</feature>
<protein>
    <submittedName>
        <fullName evidence="3">5'-3'-deoxyribonucleotidase</fullName>
    </submittedName>
</protein>
<evidence type="ECO:0000256" key="2">
    <source>
        <dbReference type="PIRSR" id="PIRSR610708-1"/>
    </source>
</evidence>
<gene>
    <name evidence="3" type="ORF">HGG82_09970</name>
</gene>
<evidence type="ECO:0000313" key="4">
    <source>
        <dbReference type="Proteomes" id="UP000586067"/>
    </source>
</evidence>
<dbReference type="PANTHER" id="PTHR16504:SF4">
    <property type="entry name" value="5'(3')-DEOXYRIBONUCLEOTIDASE"/>
    <property type="match status" value="1"/>
</dbReference>
<comment type="similarity">
    <text evidence="1">Belongs to the 5'(3')-deoxyribonucleotidase family.</text>
</comment>
<dbReference type="SUPFAM" id="SSF56784">
    <property type="entry name" value="HAD-like"/>
    <property type="match status" value="1"/>
</dbReference>
<dbReference type="EMBL" id="JABAEK010000009">
    <property type="protein sequence ID" value="NLQ17954.1"/>
    <property type="molecule type" value="Genomic_DNA"/>
</dbReference>
<dbReference type="GO" id="GO:0008253">
    <property type="term" value="F:5'-nucleotidase activity"/>
    <property type="evidence" value="ECO:0007669"/>
    <property type="project" value="InterPro"/>
</dbReference>
<comment type="caution">
    <text evidence="3">The sequence shown here is derived from an EMBL/GenBank/DDBJ whole genome shotgun (WGS) entry which is preliminary data.</text>
</comment>
<dbReference type="InterPro" id="IPR010708">
    <property type="entry name" value="5'(3')-deoxyribonucleotidase"/>
</dbReference>
<organism evidence="3 4">
    <name type="scientific">Marinomonas profundi</name>
    <dbReference type="NCBI Taxonomy" id="2726122"/>
    <lineage>
        <taxon>Bacteria</taxon>
        <taxon>Pseudomonadati</taxon>
        <taxon>Pseudomonadota</taxon>
        <taxon>Gammaproteobacteria</taxon>
        <taxon>Oceanospirillales</taxon>
        <taxon>Oceanospirillaceae</taxon>
        <taxon>Marinomonas</taxon>
    </lineage>
</organism>